<name>A0AAU9CK17_9ACTN</name>
<dbReference type="Pfam" id="PF00589">
    <property type="entry name" value="Phage_integrase"/>
    <property type="match status" value="1"/>
</dbReference>
<comment type="similarity">
    <text evidence="1">Belongs to the 'phage' integrase family.</text>
</comment>
<feature type="domain" description="Core-binding (CB)" evidence="6">
    <location>
        <begin position="65"/>
        <end position="154"/>
    </location>
</feature>
<dbReference type="Gene3D" id="1.10.150.130">
    <property type="match status" value="1"/>
</dbReference>
<dbReference type="InterPro" id="IPR044068">
    <property type="entry name" value="CB"/>
</dbReference>
<keyword evidence="2 4" id="KW-0238">DNA-binding</keyword>
<dbReference type="InterPro" id="IPR002104">
    <property type="entry name" value="Integrase_catalytic"/>
</dbReference>
<organism evidence="7 8">
    <name type="scientific">Leptogranulimonas caecicola</name>
    <dbReference type="NCBI Taxonomy" id="2894156"/>
    <lineage>
        <taxon>Bacteria</taxon>
        <taxon>Bacillati</taxon>
        <taxon>Actinomycetota</taxon>
        <taxon>Coriobacteriia</taxon>
        <taxon>Coriobacteriales</taxon>
        <taxon>Kribbibacteriaceae</taxon>
        <taxon>Leptogranulimonas</taxon>
    </lineage>
</organism>
<dbReference type="InterPro" id="IPR010998">
    <property type="entry name" value="Integrase_recombinase_N"/>
</dbReference>
<gene>
    <name evidence="7" type="ORF">ATTO_12480</name>
</gene>
<dbReference type="RefSeq" id="WP_265591389.1">
    <property type="nucleotide sequence ID" value="NZ_AP025285.1"/>
</dbReference>
<dbReference type="KEGG" id="lcal:ATTO_12480"/>
<accession>A0AAU9CK17</accession>
<evidence type="ECO:0000256" key="4">
    <source>
        <dbReference type="PROSITE-ProRule" id="PRU01248"/>
    </source>
</evidence>
<evidence type="ECO:0000256" key="2">
    <source>
        <dbReference type="ARBA" id="ARBA00023125"/>
    </source>
</evidence>
<dbReference type="PANTHER" id="PTHR30349:SF41">
    <property type="entry name" value="INTEGRASE_RECOMBINASE PROTEIN MJ0367-RELATED"/>
    <property type="match status" value="1"/>
</dbReference>
<dbReference type="PROSITE" id="PS51900">
    <property type="entry name" value="CB"/>
    <property type="match status" value="1"/>
</dbReference>
<dbReference type="InterPro" id="IPR011010">
    <property type="entry name" value="DNA_brk_join_enz"/>
</dbReference>
<dbReference type="Proteomes" id="UP001431186">
    <property type="component" value="Chromosome"/>
</dbReference>
<evidence type="ECO:0000313" key="7">
    <source>
        <dbReference type="EMBL" id="BDC91376.1"/>
    </source>
</evidence>
<reference evidence="7" key="1">
    <citation type="submission" date="2021-11" db="EMBL/GenBank/DDBJ databases">
        <title>Complete genome sequence of Atopobiaceae bacterium TOC12.</title>
        <authorList>
            <person name="Morinaga K."/>
            <person name="Kusada H."/>
            <person name="Tamaki H."/>
        </authorList>
    </citation>
    <scope>NUCLEOTIDE SEQUENCE</scope>
    <source>
        <strain evidence="7">TOC12</strain>
    </source>
</reference>
<evidence type="ECO:0000259" key="5">
    <source>
        <dbReference type="PROSITE" id="PS51898"/>
    </source>
</evidence>
<evidence type="ECO:0000256" key="3">
    <source>
        <dbReference type="ARBA" id="ARBA00023172"/>
    </source>
</evidence>
<evidence type="ECO:0000256" key="1">
    <source>
        <dbReference type="ARBA" id="ARBA00008857"/>
    </source>
</evidence>
<dbReference type="EMBL" id="AP025285">
    <property type="protein sequence ID" value="BDC91376.1"/>
    <property type="molecule type" value="Genomic_DNA"/>
</dbReference>
<dbReference type="GO" id="GO:0003677">
    <property type="term" value="F:DNA binding"/>
    <property type="evidence" value="ECO:0007669"/>
    <property type="project" value="UniProtKB-UniRule"/>
</dbReference>
<dbReference type="CDD" id="cd01189">
    <property type="entry name" value="INT_ICEBs1_C_like"/>
    <property type="match status" value="1"/>
</dbReference>
<evidence type="ECO:0000259" key="6">
    <source>
        <dbReference type="PROSITE" id="PS51900"/>
    </source>
</evidence>
<protein>
    <submittedName>
        <fullName evidence="7">Site-specific integrase</fullName>
    </submittedName>
</protein>
<evidence type="ECO:0000313" key="8">
    <source>
        <dbReference type="Proteomes" id="UP001431186"/>
    </source>
</evidence>
<dbReference type="PANTHER" id="PTHR30349">
    <property type="entry name" value="PHAGE INTEGRASE-RELATED"/>
    <property type="match status" value="1"/>
</dbReference>
<dbReference type="GO" id="GO:0015074">
    <property type="term" value="P:DNA integration"/>
    <property type="evidence" value="ECO:0007669"/>
    <property type="project" value="InterPro"/>
</dbReference>
<dbReference type="Gene3D" id="1.10.443.10">
    <property type="entry name" value="Intergrase catalytic core"/>
    <property type="match status" value="1"/>
</dbReference>
<dbReference type="InterPro" id="IPR050090">
    <property type="entry name" value="Tyrosine_recombinase_XerCD"/>
</dbReference>
<dbReference type="AlphaFoldDB" id="A0AAU9CK17"/>
<feature type="domain" description="Tyr recombinase" evidence="5">
    <location>
        <begin position="175"/>
        <end position="372"/>
    </location>
</feature>
<keyword evidence="8" id="KW-1185">Reference proteome</keyword>
<keyword evidence="3" id="KW-0233">DNA recombination</keyword>
<dbReference type="PROSITE" id="PS51898">
    <property type="entry name" value="TYR_RECOMBINASE"/>
    <property type="match status" value="1"/>
</dbReference>
<dbReference type="SUPFAM" id="SSF56349">
    <property type="entry name" value="DNA breaking-rejoining enzymes"/>
    <property type="match status" value="1"/>
</dbReference>
<proteinExistence type="inferred from homology"/>
<dbReference type="InterPro" id="IPR013762">
    <property type="entry name" value="Integrase-like_cat_sf"/>
</dbReference>
<dbReference type="GO" id="GO:0006310">
    <property type="term" value="P:DNA recombination"/>
    <property type="evidence" value="ECO:0007669"/>
    <property type="project" value="UniProtKB-KW"/>
</dbReference>
<sequence length="381" mass="42112">MAPKPTLTLEPDGIWSARVYLGTSPNGRRIRPYRRFPEARDRKQAQALAKAWADDLTAHGHVKSQRMRDVLAERISNLEKAKASPHTLRTYRLYAKRYVNPRLGSRLAPSVSPQDIEALQDDLLEHGGEGGAPLSVGTVLGVREMLSGVFKWLLKIGVIDTNPVTLSTSITPERREARSLSGHDLKLLEDALQTAMASEDPAEMDFSRGVWLALRTGLRVGEVCALREADLRPLTQEIHVGGTVVEIDGIWRKPSPKSAKSQRNVAMTPMDFDKVRSWQTGDPAAPLISEDGSWMRPSELSGWFRTLKVRLGLDPSLTFHSLRHTYATTLLMAGADPKSVSEQMGHADVAITLRIYGHVIPGRGAQLASMASDAYEQMRRG</sequence>